<dbReference type="RefSeq" id="WP_221855410.1">
    <property type="nucleotide sequence ID" value="NZ_BAAAYV010000005.1"/>
</dbReference>
<dbReference type="InterPro" id="IPR037523">
    <property type="entry name" value="VOC_core"/>
</dbReference>
<proteinExistence type="predicted"/>
<name>A0ABP7B9R7_9MICO</name>
<dbReference type="EMBL" id="BAAAYV010000005">
    <property type="protein sequence ID" value="GAA3652722.1"/>
    <property type="molecule type" value="Genomic_DNA"/>
</dbReference>
<gene>
    <name evidence="2" type="ORF">GCM10022202_10710</name>
</gene>
<evidence type="ECO:0000259" key="1">
    <source>
        <dbReference type="PROSITE" id="PS51819"/>
    </source>
</evidence>
<feature type="domain" description="VOC" evidence="1">
    <location>
        <begin position="4"/>
        <end position="127"/>
    </location>
</feature>
<organism evidence="2 3">
    <name type="scientific">Microbacterium marinilacus</name>
    <dbReference type="NCBI Taxonomy" id="415209"/>
    <lineage>
        <taxon>Bacteria</taxon>
        <taxon>Bacillati</taxon>
        <taxon>Actinomycetota</taxon>
        <taxon>Actinomycetes</taxon>
        <taxon>Micrococcales</taxon>
        <taxon>Microbacteriaceae</taxon>
        <taxon>Microbacterium</taxon>
    </lineage>
</organism>
<dbReference type="PROSITE" id="PS51819">
    <property type="entry name" value="VOC"/>
    <property type="match status" value="1"/>
</dbReference>
<dbReference type="Gene3D" id="3.10.180.10">
    <property type="entry name" value="2,3-Dihydroxybiphenyl 1,2-Dioxygenase, domain 1"/>
    <property type="match status" value="1"/>
</dbReference>
<dbReference type="Pfam" id="PF00903">
    <property type="entry name" value="Glyoxalase"/>
    <property type="match status" value="1"/>
</dbReference>
<dbReference type="InterPro" id="IPR029068">
    <property type="entry name" value="Glyas_Bleomycin-R_OHBP_Dase"/>
</dbReference>
<sequence>MEQRISFVTLVVADVEASRRFYVDGLGWEPELHVAGEVLMLRVADRVILSLWDRAAAEHELGPVAADGTPPIALAHNVDGEARVDAVIDEARAAGADVVAEPRRREWGGYSGYFADPDGYRWEVAHNPGPIGQAVLP</sequence>
<reference evidence="3" key="1">
    <citation type="journal article" date="2019" name="Int. J. Syst. Evol. Microbiol.">
        <title>The Global Catalogue of Microorganisms (GCM) 10K type strain sequencing project: providing services to taxonomists for standard genome sequencing and annotation.</title>
        <authorList>
            <consortium name="The Broad Institute Genomics Platform"/>
            <consortium name="The Broad Institute Genome Sequencing Center for Infectious Disease"/>
            <person name="Wu L."/>
            <person name="Ma J."/>
        </authorList>
    </citation>
    <scope>NUCLEOTIDE SEQUENCE [LARGE SCALE GENOMIC DNA]</scope>
    <source>
        <strain evidence="3">JCM 16546</strain>
    </source>
</reference>
<dbReference type="PANTHER" id="PTHR36503:SF1">
    <property type="entry name" value="BLR2520 PROTEIN"/>
    <property type="match status" value="1"/>
</dbReference>
<evidence type="ECO:0000313" key="3">
    <source>
        <dbReference type="Proteomes" id="UP001410795"/>
    </source>
</evidence>
<dbReference type="PANTHER" id="PTHR36503">
    <property type="entry name" value="BLR2520 PROTEIN"/>
    <property type="match status" value="1"/>
</dbReference>
<dbReference type="InterPro" id="IPR004360">
    <property type="entry name" value="Glyas_Fos-R_dOase_dom"/>
</dbReference>
<accession>A0ABP7B9R7</accession>
<dbReference type="SUPFAM" id="SSF54593">
    <property type="entry name" value="Glyoxalase/Bleomycin resistance protein/Dihydroxybiphenyl dioxygenase"/>
    <property type="match status" value="1"/>
</dbReference>
<protein>
    <submittedName>
        <fullName evidence="2">VOC family protein</fullName>
    </submittedName>
</protein>
<comment type="caution">
    <text evidence="2">The sequence shown here is derived from an EMBL/GenBank/DDBJ whole genome shotgun (WGS) entry which is preliminary data.</text>
</comment>
<dbReference type="Proteomes" id="UP001410795">
    <property type="component" value="Unassembled WGS sequence"/>
</dbReference>
<evidence type="ECO:0000313" key="2">
    <source>
        <dbReference type="EMBL" id="GAA3652722.1"/>
    </source>
</evidence>
<keyword evidence="3" id="KW-1185">Reference proteome</keyword>